<dbReference type="EMBL" id="CP023004">
    <property type="protein sequence ID" value="AWI09473.1"/>
    <property type="molecule type" value="Genomic_DNA"/>
</dbReference>
<protein>
    <recommendedName>
        <fullName evidence="8">Beta-glucanase</fullName>
    </recommendedName>
</protein>
<proteinExistence type="inferred from homology"/>
<evidence type="ECO:0000256" key="2">
    <source>
        <dbReference type="ARBA" id="ARBA00022801"/>
    </source>
</evidence>
<dbReference type="Gene3D" id="2.115.10.20">
    <property type="entry name" value="Glycosyl hydrolase domain, family 43"/>
    <property type="match status" value="1"/>
</dbReference>
<keyword evidence="5" id="KW-0732">Signal</keyword>
<comment type="similarity">
    <text evidence="1 4">Belongs to the glycosyl hydrolase 43 family.</text>
</comment>
<dbReference type="AlphaFoldDB" id="A0A2U8E3L4"/>
<feature type="signal peptide" evidence="5">
    <location>
        <begin position="1"/>
        <end position="19"/>
    </location>
</feature>
<dbReference type="Proteomes" id="UP000244896">
    <property type="component" value="Chromosome"/>
</dbReference>
<dbReference type="InterPro" id="IPR006710">
    <property type="entry name" value="Glyco_hydro_43"/>
</dbReference>
<dbReference type="PANTHER" id="PTHR22925">
    <property type="entry name" value="GLYCOSYL HYDROLASE 43 FAMILY MEMBER"/>
    <property type="match status" value="1"/>
</dbReference>
<evidence type="ECO:0000256" key="1">
    <source>
        <dbReference type="ARBA" id="ARBA00009865"/>
    </source>
</evidence>
<dbReference type="GO" id="GO:0004553">
    <property type="term" value="F:hydrolase activity, hydrolyzing O-glycosyl compounds"/>
    <property type="evidence" value="ECO:0007669"/>
    <property type="project" value="InterPro"/>
</dbReference>
<feature type="chain" id="PRO_5016058032" description="Beta-glucanase" evidence="5">
    <location>
        <begin position="20"/>
        <end position="346"/>
    </location>
</feature>
<dbReference type="KEGG" id="elut:CKA38_09630"/>
<evidence type="ECO:0000313" key="6">
    <source>
        <dbReference type="EMBL" id="AWI09473.1"/>
    </source>
</evidence>
<evidence type="ECO:0000256" key="5">
    <source>
        <dbReference type="SAM" id="SignalP"/>
    </source>
</evidence>
<accession>A0A2U8E3L4</accession>
<name>A0A2U8E3L4_9BACT</name>
<reference evidence="6 7" key="1">
    <citation type="journal article" date="2018" name="Syst. Appl. Microbiol.">
        <title>Ereboglobus luteus gen. nov. sp. nov. from cockroach guts, and new insights into the oxygen relationship of the genera Opitutus and Didymococcus (Verrucomicrobia: Opitutaceae).</title>
        <authorList>
            <person name="Tegtmeier D."/>
            <person name="Belitz A."/>
            <person name="Radek R."/>
            <person name="Heimerl T."/>
            <person name="Brune A."/>
        </authorList>
    </citation>
    <scope>NUCLEOTIDE SEQUENCE [LARGE SCALE GENOMIC DNA]</scope>
    <source>
        <strain evidence="6 7">Ho45</strain>
    </source>
</reference>
<dbReference type="RefSeq" id="WP_108825282.1">
    <property type="nucleotide sequence ID" value="NZ_CP023004.1"/>
</dbReference>
<dbReference type="InterPro" id="IPR023296">
    <property type="entry name" value="Glyco_hydro_beta-prop_sf"/>
</dbReference>
<dbReference type="SUPFAM" id="SSF75005">
    <property type="entry name" value="Arabinanase/levansucrase/invertase"/>
    <property type="match status" value="1"/>
</dbReference>
<dbReference type="PANTHER" id="PTHR22925:SF3">
    <property type="entry name" value="GLYCOSYL HYDROLASE FAMILY PROTEIN 43"/>
    <property type="match status" value="1"/>
</dbReference>
<evidence type="ECO:0000256" key="4">
    <source>
        <dbReference type="RuleBase" id="RU361187"/>
    </source>
</evidence>
<gene>
    <name evidence="6" type="ORF">CKA38_09630</name>
</gene>
<keyword evidence="2 4" id="KW-0378">Hydrolase</keyword>
<evidence type="ECO:0000256" key="3">
    <source>
        <dbReference type="ARBA" id="ARBA00023295"/>
    </source>
</evidence>
<dbReference type="OrthoDB" id="273314at2"/>
<evidence type="ECO:0000313" key="7">
    <source>
        <dbReference type="Proteomes" id="UP000244896"/>
    </source>
</evidence>
<keyword evidence="7" id="KW-1185">Reference proteome</keyword>
<keyword evidence="3 4" id="KW-0326">Glycosidase</keyword>
<evidence type="ECO:0008006" key="8">
    <source>
        <dbReference type="Google" id="ProtNLM"/>
    </source>
</evidence>
<organism evidence="6 7">
    <name type="scientific">Ereboglobus luteus</name>
    <dbReference type="NCBI Taxonomy" id="1796921"/>
    <lineage>
        <taxon>Bacteria</taxon>
        <taxon>Pseudomonadati</taxon>
        <taxon>Verrucomicrobiota</taxon>
        <taxon>Opitutia</taxon>
        <taxon>Opitutales</taxon>
        <taxon>Opitutaceae</taxon>
        <taxon>Ereboglobus</taxon>
    </lineage>
</organism>
<dbReference type="Pfam" id="PF04616">
    <property type="entry name" value="Glyco_hydro_43"/>
    <property type="match status" value="1"/>
</dbReference>
<sequence length="346" mass="37734">MKLPASLFVILCLSLTALPGSPGQSAFSPGTAWLDTNGAPINAHGGGVIFVDGRYYWHGEHKLPNRSEAQKADGGVHCYSSTDLYNWRDEGLVLSVDYQNPKSEIAAGCILERPKVVYNPRTKKYVMYFKLYPPGSGYDTGYVGVAVADKPAGPFTYSHRFVGGGSPKGTGDFCMFRDAAGDVWHYTVRKPDKAFVAGRLTDDYLHPRGDYRVLTEIPALTEAPAMIRLGDGTHYMLGSGSSGWKPNAARSFRAPAAAGPFTDLGNPCAGTNPHNNLGPEKTFGGQISCIIPVEGRPGAYIAMFDLWRPDHAEKGLYAWLPLFIKNGKPVVEWHTKWDLGIFNRSD</sequence>
<dbReference type="GO" id="GO:0005975">
    <property type="term" value="P:carbohydrate metabolic process"/>
    <property type="evidence" value="ECO:0007669"/>
    <property type="project" value="InterPro"/>
</dbReference>